<accession>A0A8S5N1P8</accession>
<name>A0A8S5N1P8_9CAUD</name>
<organism evidence="1">
    <name type="scientific">Siphoviridae sp. ctXQq5</name>
    <dbReference type="NCBI Taxonomy" id="2826368"/>
    <lineage>
        <taxon>Viruses</taxon>
        <taxon>Duplodnaviria</taxon>
        <taxon>Heunggongvirae</taxon>
        <taxon>Uroviricota</taxon>
        <taxon>Caudoviricetes</taxon>
    </lineage>
</organism>
<sequence length="40" mass="4477">MYGIGGEAHRLLLLYKLFLYCFSCGSVVREDGRAFCMAVS</sequence>
<proteinExistence type="predicted"/>
<dbReference type="EMBL" id="BK015037">
    <property type="protein sequence ID" value="DAD88194.1"/>
    <property type="molecule type" value="Genomic_DNA"/>
</dbReference>
<protein>
    <submittedName>
        <fullName evidence="1">Uncharacterized protein</fullName>
    </submittedName>
</protein>
<reference evidence="1" key="1">
    <citation type="journal article" date="2021" name="Proc. Natl. Acad. Sci. U.S.A.">
        <title>A Catalog of Tens of Thousands of Viruses from Human Metagenomes Reveals Hidden Associations with Chronic Diseases.</title>
        <authorList>
            <person name="Tisza M.J."/>
            <person name="Buck C.B."/>
        </authorList>
    </citation>
    <scope>NUCLEOTIDE SEQUENCE</scope>
    <source>
        <strain evidence="1">CtXQq5</strain>
    </source>
</reference>
<evidence type="ECO:0000313" key="1">
    <source>
        <dbReference type="EMBL" id="DAD88194.1"/>
    </source>
</evidence>